<feature type="domain" description="Tetrapyrrole methylase" evidence="8">
    <location>
        <begin position="3"/>
        <end position="208"/>
    </location>
</feature>
<dbReference type="InterPro" id="IPR003043">
    <property type="entry name" value="Uropor_MeTrfase_CS"/>
</dbReference>
<evidence type="ECO:0000256" key="4">
    <source>
        <dbReference type="ARBA" id="ARBA00022603"/>
    </source>
</evidence>
<dbReference type="InterPro" id="IPR014776">
    <property type="entry name" value="4pyrrole_Mease_sub2"/>
</dbReference>
<evidence type="ECO:0000259" key="8">
    <source>
        <dbReference type="Pfam" id="PF00590"/>
    </source>
</evidence>
<dbReference type="GO" id="GO:0046026">
    <property type="term" value="F:precorrin-4 C11-methyltransferase activity"/>
    <property type="evidence" value="ECO:0007669"/>
    <property type="project" value="UniProtKB-EC"/>
</dbReference>
<keyword evidence="3" id="KW-0169">Cobalamin biosynthesis</keyword>
<comment type="caution">
    <text evidence="9">The sequence shown here is derived from an EMBL/GenBank/DDBJ whole genome shotgun (WGS) entry which is preliminary data.</text>
</comment>
<evidence type="ECO:0000256" key="7">
    <source>
        <dbReference type="RuleBase" id="RU003960"/>
    </source>
</evidence>
<dbReference type="EMBL" id="JBHTIW010000019">
    <property type="protein sequence ID" value="MFD0922288.1"/>
    <property type="molecule type" value="Genomic_DNA"/>
</dbReference>
<dbReference type="Gene3D" id="3.30.950.10">
    <property type="entry name" value="Methyltransferase, Cobalt-precorrin-4 Transmethylase, Domain 2"/>
    <property type="match status" value="1"/>
</dbReference>
<dbReference type="InterPro" id="IPR035996">
    <property type="entry name" value="4pyrrol_Methylase_sf"/>
</dbReference>
<name>A0ABW3FWX3_9PSEU</name>
<gene>
    <name evidence="9" type="primary">cobM</name>
    <name evidence="9" type="ORF">ACFQ16_21290</name>
</gene>
<keyword evidence="6" id="KW-0949">S-adenosyl-L-methionine</keyword>
<comment type="similarity">
    <text evidence="2 7">Belongs to the precorrin methyltransferase family.</text>
</comment>
<dbReference type="PANTHER" id="PTHR45790">
    <property type="entry name" value="SIROHEME SYNTHASE-RELATED"/>
    <property type="match status" value="1"/>
</dbReference>
<evidence type="ECO:0000313" key="10">
    <source>
        <dbReference type="Proteomes" id="UP001597018"/>
    </source>
</evidence>
<dbReference type="Pfam" id="PF00590">
    <property type="entry name" value="TP_methylase"/>
    <property type="match status" value="1"/>
</dbReference>
<dbReference type="GO" id="GO:0032259">
    <property type="term" value="P:methylation"/>
    <property type="evidence" value="ECO:0007669"/>
    <property type="project" value="UniProtKB-KW"/>
</dbReference>
<dbReference type="InterPro" id="IPR050161">
    <property type="entry name" value="Siro_Cobalamin_biosynth"/>
</dbReference>
<keyword evidence="10" id="KW-1185">Reference proteome</keyword>
<keyword evidence="4 7" id="KW-0489">Methyltransferase</keyword>
<dbReference type="PANTHER" id="PTHR45790:SF4">
    <property type="entry name" value="COBALT-PRECORRIN-4 C(11)-METHYLTRANSFERASE"/>
    <property type="match status" value="1"/>
</dbReference>
<evidence type="ECO:0000256" key="1">
    <source>
        <dbReference type="ARBA" id="ARBA00004953"/>
    </source>
</evidence>
<dbReference type="SUPFAM" id="SSF53790">
    <property type="entry name" value="Tetrapyrrole methylase"/>
    <property type="match status" value="1"/>
</dbReference>
<dbReference type="InterPro" id="IPR014777">
    <property type="entry name" value="4pyrrole_Mease_sub1"/>
</dbReference>
<comment type="pathway">
    <text evidence="1">Cofactor biosynthesis; adenosylcobalamin biosynthesis.</text>
</comment>
<dbReference type="NCBIfam" id="TIGR01465">
    <property type="entry name" value="cobM_cbiF"/>
    <property type="match status" value="1"/>
</dbReference>
<dbReference type="RefSeq" id="WP_345600075.1">
    <property type="nucleotide sequence ID" value="NZ_BAABLT010000004.1"/>
</dbReference>
<evidence type="ECO:0000256" key="6">
    <source>
        <dbReference type="ARBA" id="ARBA00022691"/>
    </source>
</evidence>
<evidence type="ECO:0000256" key="3">
    <source>
        <dbReference type="ARBA" id="ARBA00022573"/>
    </source>
</evidence>
<reference evidence="10" key="1">
    <citation type="journal article" date="2019" name="Int. J. Syst. Evol. Microbiol.">
        <title>The Global Catalogue of Microorganisms (GCM) 10K type strain sequencing project: providing services to taxonomists for standard genome sequencing and annotation.</title>
        <authorList>
            <consortium name="The Broad Institute Genomics Platform"/>
            <consortium name="The Broad Institute Genome Sequencing Center for Infectious Disease"/>
            <person name="Wu L."/>
            <person name="Ma J."/>
        </authorList>
    </citation>
    <scope>NUCLEOTIDE SEQUENCE [LARGE SCALE GENOMIC DNA]</scope>
    <source>
        <strain evidence="10">CCUG 56401</strain>
    </source>
</reference>
<evidence type="ECO:0000313" key="9">
    <source>
        <dbReference type="EMBL" id="MFD0922288.1"/>
    </source>
</evidence>
<dbReference type="Gene3D" id="3.40.1010.10">
    <property type="entry name" value="Cobalt-precorrin-4 Transmethylase, Domain 1"/>
    <property type="match status" value="1"/>
</dbReference>
<dbReference type="PROSITE" id="PS00840">
    <property type="entry name" value="SUMT_2"/>
    <property type="match status" value="1"/>
</dbReference>
<sequence length="247" mass="25651">MTVRFVGAGPGAADLITVRGRDVIASSPVCLYAGSLVPDELLEHCPAGAKLVNTANMTLDGIVAELVAAHRAGLDVARLHSGDPSVFSAVAEQMRRLDAAGVPYEIVPGVPAFAAAAAALNREFTVPGVGQTVVLTRTSARATPMPEGEDLGTLGRSRATMVLHLAVNRVEQVVDELLPNYGPDCPVAVVAAASRDDEVVLRGTLADIAGRVRDAGIVRTAVIVVGEVLTAAEFPDSHLYSVDRCRA</sequence>
<proteinExistence type="inferred from homology"/>
<dbReference type="Proteomes" id="UP001597018">
    <property type="component" value="Unassembled WGS sequence"/>
</dbReference>
<accession>A0ABW3FWX3</accession>
<dbReference type="InterPro" id="IPR000878">
    <property type="entry name" value="4pyrrol_Mease"/>
</dbReference>
<dbReference type="CDD" id="cd11641">
    <property type="entry name" value="Precorrin-4_C11-MT"/>
    <property type="match status" value="1"/>
</dbReference>
<organism evidence="9 10">
    <name type="scientific">Saccharopolyspora rosea</name>
    <dbReference type="NCBI Taxonomy" id="524884"/>
    <lineage>
        <taxon>Bacteria</taxon>
        <taxon>Bacillati</taxon>
        <taxon>Actinomycetota</taxon>
        <taxon>Actinomycetes</taxon>
        <taxon>Pseudonocardiales</taxon>
        <taxon>Pseudonocardiaceae</taxon>
        <taxon>Saccharopolyspora</taxon>
    </lineage>
</organism>
<keyword evidence="5 7" id="KW-0808">Transferase</keyword>
<protein>
    <submittedName>
        <fullName evidence="9">Precorrin-4 C(11)-methyltransferase</fullName>
        <ecNumber evidence="9">2.1.1.133</ecNumber>
    </submittedName>
</protein>
<evidence type="ECO:0000256" key="5">
    <source>
        <dbReference type="ARBA" id="ARBA00022679"/>
    </source>
</evidence>
<dbReference type="InterPro" id="IPR006362">
    <property type="entry name" value="Cbl_synth_CobM/CibF"/>
</dbReference>
<dbReference type="PROSITE" id="PS00839">
    <property type="entry name" value="SUMT_1"/>
    <property type="match status" value="1"/>
</dbReference>
<evidence type="ECO:0000256" key="2">
    <source>
        <dbReference type="ARBA" id="ARBA00005879"/>
    </source>
</evidence>
<dbReference type="EC" id="2.1.1.133" evidence="9"/>